<dbReference type="InterPro" id="IPR004891">
    <property type="entry name" value="Mercury-R_MerC"/>
</dbReference>
<organism evidence="2 3">
    <name type="scientific">Pseudoalteromonas rhizosphaerae</name>
    <dbReference type="NCBI Taxonomy" id="2518973"/>
    <lineage>
        <taxon>Bacteria</taxon>
        <taxon>Pseudomonadati</taxon>
        <taxon>Pseudomonadota</taxon>
        <taxon>Gammaproteobacteria</taxon>
        <taxon>Alteromonadales</taxon>
        <taxon>Pseudoalteromonadaceae</taxon>
        <taxon>Pseudoalteromonas</taxon>
    </lineage>
</organism>
<name>A0ABW8L0R9_9GAMM</name>
<proteinExistence type="predicted"/>
<accession>A0ABW8L0R9</accession>
<reference evidence="2 3" key="1">
    <citation type="submission" date="2024-11" db="EMBL/GenBank/DDBJ databases">
        <title>The Natural Products Discovery Center: Release of the First 8490 Sequenced Strains for Exploring Actinobacteria Biosynthetic Diversity.</title>
        <authorList>
            <person name="Kalkreuter E."/>
            <person name="Kautsar S.A."/>
            <person name="Yang D."/>
            <person name="Bader C.D."/>
            <person name="Teijaro C.N."/>
            <person name="Fluegel L."/>
            <person name="Davis C.M."/>
            <person name="Simpson J.R."/>
            <person name="Lauterbach L."/>
            <person name="Steele A.D."/>
            <person name="Gui C."/>
            <person name="Meng S."/>
            <person name="Li G."/>
            <person name="Viehrig K."/>
            <person name="Ye F."/>
            <person name="Su P."/>
            <person name="Kiefer A.F."/>
            <person name="Nichols A."/>
            <person name="Cepeda A.J."/>
            <person name="Yan W."/>
            <person name="Fan B."/>
            <person name="Jiang Y."/>
            <person name="Adhikari A."/>
            <person name="Zheng C.-J."/>
            <person name="Schuster L."/>
            <person name="Cowan T.M."/>
            <person name="Smanski M.J."/>
            <person name="Chevrette M.G."/>
            <person name="De Carvalho L.P.S."/>
            <person name="Shen B."/>
        </authorList>
    </citation>
    <scope>NUCLEOTIDE SEQUENCE [LARGE SCALE GENOMIC DNA]</scope>
    <source>
        <strain evidence="2 3">NPDC078403</strain>
    </source>
</reference>
<dbReference type="EMBL" id="JBJDOT010000027">
    <property type="protein sequence ID" value="MFK3865618.1"/>
    <property type="molecule type" value="Genomic_DNA"/>
</dbReference>
<keyword evidence="1" id="KW-0812">Transmembrane</keyword>
<keyword evidence="1" id="KW-1133">Transmembrane helix</keyword>
<sequence>MASGTACFPALRSLASALGLGFFSHFEGIAVNTLLPIFASLELLVNLYNWHKNKNHTRAVFSILGPVAVLLTLYPLWLYD</sequence>
<dbReference type="RefSeq" id="WP_327077832.1">
    <property type="nucleotide sequence ID" value="NZ_JBJDOT010000027.1"/>
</dbReference>
<dbReference type="Pfam" id="PF03203">
    <property type="entry name" value="MerC"/>
    <property type="match status" value="1"/>
</dbReference>
<dbReference type="GeneID" id="93666038"/>
<gene>
    <name evidence="2" type="ORF">ACI2JU_17310</name>
</gene>
<evidence type="ECO:0000313" key="3">
    <source>
        <dbReference type="Proteomes" id="UP001620262"/>
    </source>
</evidence>
<keyword evidence="3" id="KW-1185">Reference proteome</keyword>
<keyword evidence="1" id="KW-0472">Membrane</keyword>
<feature type="transmembrane region" description="Helical" evidence="1">
    <location>
        <begin position="60"/>
        <end position="79"/>
    </location>
</feature>
<comment type="caution">
    <text evidence="2">The sequence shown here is derived from an EMBL/GenBank/DDBJ whole genome shotgun (WGS) entry which is preliminary data.</text>
</comment>
<protein>
    <submittedName>
        <fullName evidence="2">MerC family mercury resistance protein</fullName>
    </submittedName>
</protein>
<dbReference type="Proteomes" id="UP001620262">
    <property type="component" value="Unassembled WGS sequence"/>
</dbReference>
<evidence type="ECO:0000313" key="2">
    <source>
        <dbReference type="EMBL" id="MFK3865618.1"/>
    </source>
</evidence>
<feature type="transmembrane region" description="Helical" evidence="1">
    <location>
        <begin position="29"/>
        <end position="48"/>
    </location>
</feature>
<evidence type="ECO:0000256" key="1">
    <source>
        <dbReference type="SAM" id="Phobius"/>
    </source>
</evidence>